<comment type="caution">
    <text evidence="7">The sequence shown here is derived from an EMBL/GenBank/DDBJ whole genome shotgun (WGS) entry which is preliminary data.</text>
</comment>
<dbReference type="AlphaFoldDB" id="A0A132MUT4"/>
<dbReference type="PRINTS" id="PR00035">
    <property type="entry name" value="HTHGNTR"/>
</dbReference>
<dbReference type="InterPro" id="IPR036388">
    <property type="entry name" value="WH-like_DNA-bd_sf"/>
</dbReference>
<dbReference type="Pfam" id="PF00392">
    <property type="entry name" value="GntR"/>
    <property type="match status" value="1"/>
</dbReference>
<dbReference type="InterPro" id="IPR000524">
    <property type="entry name" value="Tscrpt_reg_HTH_GntR"/>
</dbReference>
<dbReference type="PANTHER" id="PTHR43537">
    <property type="entry name" value="TRANSCRIPTIONAL REGULATOR, GNTR FAMILY"/>
    <property type="match status" value="1"/>
</dbReference>
<dbReference type="GO" id="GO:0003700">
    <property type="term" value="F:DNA-binding transcription factor activity"/>
    <property type="evidence" value="ECO:0007669"/>
    <property type="project" value="InterPro"/>
</dbReference>
<dbReference type="Gene3D" id="1.10.10.10">
    <property type="entry name" value="Winged helix-like DNA-binding domain superfamily/Winged helix DNA-binding domain"/>
    <property type="match status" value="1"/>
</dbReference>
<evidence type="ECO:0000256" key="4">
    <source>
        <dbReference type="SAM" id="Coils"/>
    </source>
</evidence>
<dbReference type="Proteomes" id="UP000070659">
    <property type="component" value="Unassembled WGS sequence"/>
</dbReference>
<dbReference type="CDD" id="cd07377">
    <property type="entry name" value="WHTH_GntR"/>
    <property type="match status" value="1"/>
</dbReference>
<evidence type="ECO:0000256" key="2">
    <source>
        <dbReference type="ARBA" id="ARBA00023125"/>
    </source>
</evidence>
<evidence type="ECO:0000313" key="8">
    <source>
        <dbReference type="EMBL" id="KWX07855.1"/>
    </source>
</evidence>
<organism evidence="7 9">
    <name type="scientific">Carbonactinospora thermoautotrophica</name>
    <dbReference type="NCBI Taxonomy" id="1469144"/>
    <lineage>
        <taxon>Bacteria</taxon>
        <taxon>Bacillati</taxon>
        <taxon>Actinomycetota</taxon>
        <taxon>Actinomycetes</taxon>
        <taxon>Kitasatosporales</taxon>
        <taxon>Carbonactinosporaceae</taxon>
        <taxon>Carbonactinospora</taxon>
    </lineage>
</organism>
<dbReference type="SUPFAM" id="SSF46785">
    <property type="entry name" value="Winged helix' DNA-binding domain"/>
    <property type="match status" value="1"/>
</dbReference>
<reference evidence="9" key="3">
    <citation type="submission" date="2015-04" db="EMBL/GenBank/DDBJ databases">
        <title>Physiological reanalysis, assessment of diazotrophy, and genome sequences of multiple isolates of Streptomyces thermoautotrophicus.</title>
        <authorList>
            <person name="MacKellar D.C."/>
            <person name="Lieber L."/>
            <person name="Norman J."/>
            <person name="Bolger A."/>
            <person name="Tobin C."/>
            <person name="Murray J.W."/>
            <person name="Chang R."/>
            <person name="Ford T."/>
            <person name="Nguyen P.Q."/>
            <person name="Woodward J."/>
            <person name="Permingeat H."/>
            <person name="Joshi N.S."/>
            <person name="Silver P.A."/>
            <person name="Usadel B."/>
            <person name="Rutherford A.W."/>
            <person name="Friesen M."/>
            <person name="Prell J."/>
        </authorList>
    </citation>
    <scope>NUCLEOTIDE SEQUENCE [LARGE SCALE GENOMIC DNA]</scope>
    <source>
        <strain evidence="9">H1</strain>
    </source>
</reference>
<name>A0A132MUT4_9ACTN</name>
<feature type="coiled-coil region" evidence="4">
    <location>
        <begin position="105"/>
        <end position="132"/>
    </location>
</feature>
<keyword evidence="1" id="KW-0805">Transcription regulation</keyword>
<dbReference type="InterPro" id="IPR011711">
    <property type="entry name" value="GntR_C"/>
</dbReference>
<dbReference type="InterPro" id="IPR008920">
    <property type="entry name" value="TF_FadR/GntR_C"/>
</dbReference>
<dbReference type="Proteomes" id="UP000070598">
    <property type="component" value="Unassembled WGS sequence"/>
</dbReference>
<dbReference type="Gene3D" id="1.20.120.530">
    <property type="entry name" value="GntR ligand-binding domain-like"/>
    <property type="match status" value="1"/>
</dbReference>
<reference evidence="6 11" key="1">
    <citation type="submission" date="2015-02" db="EMBL/GenBank/DDBJ databases">
        <title>Physiological reanalysis, assessment of diazotrophy, and genome sequences of multiple isolates of Streptomyces thermoautotrophicus.</title>
        <authorList>
            <person name="MacKellar D.C."/>
            <person name="Lieber L."/>
            <person name="Norman J."/>
            <person name="Bolger A."/>
            <person name="Tobin C."/>
            <person name="Murray J.W."/>
            <person name="Prell J."/>
        </authorList>
    </citation>
    <scope>NUCLEOTIDE SEQUENCE [LARGE SCALE GENOMIC DNA]</scope>
    <source>
        <strain evidence="6 11">UBT1</strain>
    </source>
</reference>
<reference evidence="7" key="4">
    <citation type="submission" date="2015-04" db="EMBL/GenBank/DDBJ databases">
        <title>Physiological reanalysis, assessment of diazotrophy, and genome sequences of multiple isolates of Streptomyces thermoautotrophicus.</title>
        <authorList>
            <person name="MacKellar D.C."/>
            <person name="Lieber L."/>
            <person name="Norman J."/>
            <person name="Bolger A."/>
            <person name="Tobin C."/>
            <person name="Murray J.W."/>
            <person name="Woodward J."/>
            <person name="Friesen M."/>
            <person name="Prell J."/>
        </authorList>
    </citation>
    <scope>NUCLEOTIDE SEQUENCE [LARGE SCALE GENOMIC DNA]</scope>
    <source>
        <strain evidence="7">H1</strain>
    </source>
</reference>
<evidence type="ECO:0000256" key="1">
    <source>
        <dbReference type="ARBA" id="ARBA00023015"/>
    </source>
</evidence>
<keyword evidence="4" id="KW-0175">Coiled coil</keyword>
<evidence type="ECO:0000256" key="3">
    <source>
        <dbReference type="ARBA" id="ARBA00023163"/>
    </source>
</evidence>
<dbReference type="PATRIC" id="fig|1469144.10.peg.2857"/>
<dbReference type="Pfam" id="PF07729">
    <property type="entry name" value="FCD"/>
    <property type="match status" value="1"/>
</dbReference>
<dbReference type="PANTHER" id="PTHR43537:SF24">
    <property type="entry name" value="GLUCONATE OPERON TRANSCRIPTIONAL REPRESSOR"/>
    <property type="match status" value="1"/>
</dbReference>
<evidence type="ECO:0000313" key="6">
    <source>
        <dbReference type="EMBL" id="KWX00310.1"/>
    </source>
</evidence>
<reference evidence="10" key="2">
    <citation type="submission" date="2015-02" db="EMBL/GenBank/DDBJ databases">
        <title>Physiological reanalysis, assessment of diazotrophy, and genome sequences of multiple isolates of Streptomyces thermoautotrophicus.</title>
        <authorList>
            <person name="MacKellar D.C."/>
            <person name="Lieber L."/>
            <person name="Norman J."/>
            <person name="Bolger A."/>
            <person name="Tobin C."/>
            <person name="Murray J.W."/>
            <person name="Friesen M."/>
            <person name="Prell J."/>
        </authorList>
    </citation>
    <scope>NUCLEOTIDE SEQUENCE [LARGE SCALE GENOMIC DNA]</scope>
    <source>
        <strain evidence="10">UBT1</strain>
    </source>
</reference>
<dbReference type="EMBL" id="JYIK01001030">
    <property type="protein sequence ID" value="KWX07855.1"/>
    <property type="molecule type" value="Genomic_DNA"/>
</dbReference>
<keyword evidence="2" id="KW-0238">DNA-binding</keyword>
<dbReference type="RefSeq" id="WP_066888197.1">
    <property type="nucleotide sequence ID" value="NZ_CP171739.1"/>
</dbReference>
<gene>
    <name evidence="7" type="ORF">LI90_2643</name>
    <name evidence="6" type="ORF">TH66_15870</name>
    <name evidence="8" type="ORF">TR74_17385</name>
</gene>
<dbReference type="EMBL" id="JYIJ01000018">
    <property type="protein sequence ID" value="KWX00310.1"/>
    <property type="molecule type" value="Genomic_DNA"/>
</dbReference>
<keyword evidence="3" id="KW-0804">Transcription</keyword>
<dbReference type="GO" id="GO:0003677">
    <property type="term" value="F:DNA binding"/>
    <property type="evidence" value="ECO:0007669"/>
    <property type="project" value="UniProtKB-KW"/>
</dbReference>
<dbReference type="SUPFAM" id="SSF48008">
    <property type="entry name" value="GntR ligand-binding domain-like"/>
    <property type="match status" value="1"/>
</dbReference>
<dbReference type="PROSITE" id="PS50949">
    <property type="entry name" value="HTH_GNTR"/>
    <property type="match status" value="1"/>
</dbReference>
<dbReference type="SMART" id="SM00895">
    <property type="entry name" value="FCD"/>
    <property type="match status" value="1"/>
</dbReference>
<dbReference type="EMBL" id="LAXD01000001">
    <property type="protein sequence ID" value="KWX01611.1"/>
    <property type="molecule type" value="Genomic_DNA"/>
</dbReference>
<evidence type="ECO:0000313" key="7">
    <source>
        <dbReference type="EMBL" id="KWX01611.1"/>
    </source>
</evidence>
<dbReference type="Proteomes" id="UP000070188">
    <property type="component" value="Unassembled WGS sequence"/>
</dbReference>
<feature type="domain" description="HTH gntR-type" evidence="5">
    <location>
        <begin position="13"/>
        <end position="80"/>
    </location>
</feature>
<dbReference type="OrthoDB" id="5243844at2"/>
<accession>A0A132MUT4</accession>
<evidence type="ECO:0000313" key="10">
    <source>
        <dbReference type="Proteomes" id="UP000070598"/>
    </source>
</evidence>
<dbReference type="SMART" id="SM00345">
    <property type="entry name" value="HTH_GNTR"/>
    <property type="match status" value="1"/>
</dbReference>
<evidence type="ECO:0000313" key="9">
    <source>
        <dbReference type="Proteomes" id="UP000070188"/>
    </source>
</evidence>
<dbReference type="InterPro" id="IPR036390">
    <property type="entry name" value="WH_DNA-bd_sf"/>
</dbReference>
<keyword evidence="9" id="KW-1185">Reference proteome</keyword>
<sequence>MNAKAALEPVSQRGLTDAVAVNIRQAILAGRFAPGQQLREVELAQELQVSRGPVREALIRLEQEGLVQVRWHRGATVVRLSLADAEEVYTLRAALETLAVRFAVLRATDAEIDELEALVNQMQEAVDAGRHRELIELDVEFHDRIYRASRHQRLITAWNGLRSQVALFLLNRQAVSHDYPEVVVTEHAAIARALRAREEAPLQELVEEHLRGAYNRLSAALSAIEAGDDSRG</sequence>
<protein>
    <submittedName>
        <fullName evidence="7">Transcriptional regulator</fullName>
    </submittedName>
</protein>
<evidence type="ECO:0000259" key="5">
    <source>
        <dbReference type="PROSITE" id="PS50949"/>
    </source>
</evidence>
<proteinExistence type="predicted"/>
<evidence type="ECO:0000313" key="11">
    <source>
        <dbReference type="Proteomes" id="UP000070659"/>
    </source>
</evidence>
<dbReference type="STRING" id="1469144.LI90_2643"/>